<dbReference type="AlphaFoldDB" id="A0A931DNW2"/>
<dbReference type="Proteomes" id="UP000614047">
    <property type="component" value="Unassembled WGS sequence"/>
</dbReference>
<sequence length="39" mass="4339">MFGQDLDRTLAVAGRLRAGQVMSTRAIQSIPIDLTPPWR</sequence>
<dbReference type="EMBL" id="JADOUA010000001">
    <property type="protein sequence ID" value="MBG6092079.1"/>
    <property type="molecule type" value="Genomic_DNA"/>
</dbReference>
<protein>
    <submittedName>
        <fullName evidence="1">Uncharacterized protein</fullName>
    </submittedName>
</protein>
<organism evidence="1 2">
    <name type="scientific">Actinomadura viridis</name>
    <dbReference type="NCBI Taxonomy" id="58110"/>
    <lineage>
        <taxon>Bacteria</taxon>
        <taxon>Bacillati</taxon>
        <taxon>Actinomycetota</taxon>
        <taxon>Actinomycetes</taxon>
        <taxon>Streptosporangiales</taxon>
        <taxon>Thermomonosporaceae</taxon>
        <taxon>Actinomadura</taxon>
    </lineage>
</organism>
<proteinExistence type="predicted"/>
<reference evidence="1" key="1">
    <citation type="submission" date="2020-11" db="EMBL/GenBank/DDBJ databases">
        <title>Sequencing the genomes of 1000 actinobacteria strains.</title>
        <authorList>
            <person name="Klenk H.-P."/>
        </authorList>
    </citation>
    <scope>NUCLEOTIDE SEQUENCE</scope>
    <source>
        <strain evidence="1">DSM 43175</strain>
    </source>
</reference>
<evidence type="ECO:0000313" key="2">
    <source>
        <dbReference type="Proteomes" id="UP000614047"/>
    </source>
</evidence>
<evidence type="ECO:0000313" key="1">
    <source>
        <dbReference type="EMBL" id="MBG6092079.1"/>
    </source>
</evidence>
<name>A0A931DNW2_9ACTN</name>
<keyword evidence="2" id="KW-1185">Reference proteome</keyword>
<gene>
    <name evidence="1" type="ORF">IW256_006192</name>
</gene>
<accession>A0A931DNW2</accession>
<comment type="caution">
    <text evidence="1">The sequence shown here is derived from an EMBL/GenBank/DDBJ whole genome shotgun (WGS) entry which is preliminary data.</text>
</comment>